<sequence>MLWTLVRKYTKPYLRLIALAVVLQLASTLATLYLPSLNARIIDEGVVQGDTAFIWRVGGLMLAVAFGQVVSAVLAVWCGSRVAMAAGRDIRTGVYQRVDSFSANDVSRFGAATLITRGTNDVQQVQLIILMGLNFMVMVPIMSIGGIIMAVQEDPGLSWLVWVSVPVLLIIVGLLVRLLMPLFTRMQGNIDSINGVMREQIMGIRVVRAFVREDHETGRFTDANAILTDTSVRIGRLFILMGPIITMVLHLATAAVLWFGGHRVDQGLVQVGSLTAFMQYLLQILVAVMMGTFMFMMFPRAVVCARRIGDVLDTSSSMMEPEEPVELEAPRGEVEFRGVSYAYPGAEVPVLDTLSFTVEAGTTTAIIGATGSGKSTLVNLLPRLQDATSGEVIIDGAPVTALSRTTITESVGFVPQRPYLFSGTVRSNLHFGAPDATDEEMWRALETAQAADFVREQGGLNYSISQGGTNVSGGQRQRLCIARALVSRPRVYVFDDSFSALDVATDARLRAALPNYTEGATMIIVAQRVSTITNADQILVLENGAIAARGTHEQLLTSSTTYQEIVNSQLSEENAV</sequence>
<dbReference type="Pfam" id="PF00005">
    <property type="entry name" value="ABC_tran"/>
    <property type="match status" value="1"/>
</dbReference>
<dbReference type="PROSITE" id="PS50893">
    <property type="entry name" value="ABC_TRANSPORTER_2"/>
    <property type="match status" value="1"/>
</dbReference>
<dbReference type="SUPFAM" id="SSF52540">
    <property type="entry name" value="P-loop containing nucleoside triphosphate hydrolases"/>
    <property type="match status" value="1"/>
</dbReference>
<dbReference type="PANTHER" id="PTHR43394">
    <property type="entry name" value="ATP-DEPENDENT PERMEASE MDL1, MITOCHONDRIAL"/>
    <property type="match status" value="1"/>
</dbReference>
<evidence type="ECO:0000313" key="12">
    <source>
        <dbReference type="EMBL" id="PWF25691.1"/>
    </source>
</evidence>
<dbReference type="InterPro" id="IPR036640">
    <property type="entry name" value="ABC1_TM_sf"/>
</dbReference>
<keyword evidence="13" id="KW-1185">Reference proteome</keyword>
<dbReference type="GO" id="GO:0016887">
    <property type="term" value="F:ATP hydrolysis activity"/>
    <property type="evidence" value="ECO:0007669"/>
    <property type="project" value="InterPro"/>
</dbReference>
<name>A0A2V1K3P5_9ACTO</name>
<feature type="transmembrane region" description="Helical" evidence="9">
    <location>
        <begin position="12"/>
        <end position="33"/>
    </location>
</feature>
<comment type="subcellular location">
    <subcellularLocation>
        <location evidence="1">Cell membrane</location>
        <topology evidence="1">Multi-pass membrane protein</topology>
    </subcellularLocation>
</comment>
<gene>
    <name evidence="12" type="ORF">DD236_09605</name>
</gene>
<evidence type="ECO:0000256" key="4">
    <source>
        <dbReference type="ARBA" id="ARBA00022692"/>
    </source>
</evidence>
<dbReference type="OrthoDB" id="9806127at2"/>
<dbReference type="Pfam" id="PF00664">
    <property type="entry name" value="ABC_membrane"/>
    <property type="match status" value="1"/>
</dbReference>
<keyword evidence="3" id="KW-1003">Cell membrane</keyword>
<dbReference type="PROSITE" id="PS50929">
    <property type="entry name" value="ABC_TM1F"/>
    <property type="match status" value="1"/>
</dbReference>
<evidence type="ECO:0000259" key="10">
    <source>
        <dbReference type="PROSITE" id="PS50893"/>
    </source>
</evidence>
<dbReference type="SUPFAM" id="SSF90123">
    <property type="entry name" value="ABC transporter transmembrane region"/>
    <property type="match status" value="1"/>
</dbReference>
<feature type="transmembrane region" description="Helical" evidence="9">
    <location>
        <begin position="53"/>
        <end position="78"/>
    </location>
</feature>
<dbReference type="GO" id="GO:0005886">
    <property type="term" value="C:plasma membrane"/>
    <property type="evidence" value="ECO:0007669"/>
    <property type="project" value="UniProtKB-SubCell"/>
</dbReference>
<feature type="transmembrane region" description="Helical" evidence="9">
    <location>
        <begin position="157"/>
        <end position="180"/>
    </location>
</feature>
<keyword evidence="8 9" id="KW-0472">Membrane</keyword>
<feature type="domain" description="ABC transporter" evidence="10">
    <location>
        <begin position="334"/>
        <end position="568"/>
    </location>
</feature>
<feature type="domain" description="ABC transmembrane type-1" evidence="11">
    <location>
        <begin position="18"/>
        <end position="300"/>
    </location>
</feature>
<dbReference type="PANTHER" id="PTHR43394:SF1">
    <property type="entry name" value="ATP-BINDING CASSETTE SUB-FAMILY B MEMBER 10, MITOCHONDRIAL"/>
    <property type="match status" value="1"/>
</dbReference>
<evidence type="ECO:0000256" key="2">
    <source>
        <dbReference type="ARBA" id="ARBA00022448"/>
    </source>
</evidence>
<dbReference type="Proteomes" id="UP000245283">
    <property type="component" value="Unassembled WGS sequence"/>
</dbReference>
<protein>
    <submittedName>
        <fullName evidence="12">Multidrug ABC transporter ATP-binding protein</fullName>
    </submittedName>
</protein>
<dbReference type="InterPro" id="IPR039421">
    <property type="entry name" value="Type_1_exporter"/>
</dbReference>
<keyword evidence="7 9" id="KW-1133">Transmembrane helix</keyword>
<proteinExistence type="predicted"/>
<dbReference type="RefSeq" id="WP_109094180.1">
    <property type="nucleotide sequence ID" value="NZ_QETB01000005.1"/>
</dbReference>
<organism evidence="12 13">
    <name type="scientific">Ancrocorticia populi</name>
    <dbReference type="NCBI Taxonomy" id="2175228"/>
    <lineage>
        <taxon>Bacteria</taxon>
        <taxon>Bacillati</taxon>
        <taxon>Actinomycetota</taxon>
        <taxon>Actinomycetes</taxon>
        <taxon>Actinomycetales</taxon>
        <taxon>Actinomycetaceae</taxon>
        <taxon>Ancrocorticia</taxon>
    </lineage>
</organism>
<dbReference type="InterPro" id="IPR003439">
    <property type="entry name" value="ABC_transporter-like_ATP-bd"/>
</dbReference>
<dbReference type="InterPro" id="IPR003593">
    <property type="entry name" value="AAA+_ATPase"/>
</dbReference>
<dbReference type="Gene3D" id="1.20.1560.10">
    <property type="entry name" value="ABC transporter type 1, transmembrane domain"/>
    <property type="match status" value="1"/>
</dbReference>
<dbReference type="PROSITE" id="PS00211">
    <property type="entry name" value="ABC_TRANSPORTER_1"/>
    <property type="match status" value="1"/>
</dbReference>
<keyword evidence="5" id="KW-0547">Nucleotide-binding</keyword>
<evidence type="ECO:0000256" key="9">
    <source>
        <dbReference type="SAM" id="Phobius"/>
    </source>
</evidence>
<feature type="transmembrane region" description="Helical" evidence="9">
    <location>
        <begin position="280"/>
        <end position="298"/>
    </location>
</feature>
<dbReference type="InterPro" id="IPR027417">
    <property type="entry name" value="P-loop_NTPase"/>
</dbReference>
<dbReference type="FunFam" id="3.40.50.300:FF:000854">
    <property type="entry name" value="Multidrug ABC transporter ATP-binding protein"/>
    <property type="match status" value="1"/>
</dbReference>
<feature type="transmembrane region" description="Helical" evidence="9">
    <location>
        <begin position="127"/>
        <end position="151"/>
    </location>
</feature>
<feature type="transmembrane region" description="Helical" evidence="9">
    <location>
        <begin position="237"/>
        <end position="260"/>
    </location>
</feature>
<evidence type="ECO:0000256" key="6">
    <source>
        <dbReference type="ARBA" id="ARBA00022840"/>
    </source>
</evidence>
<keyword evidence="4 9" id="KW-0812">Transmembrane</keyword>
<evidence type="ECO:0000256" key="1">
    <source>
        <dbReference type="ARBA" id="ARBA00004651"/>
    </source>
</evidence>
<comment type="caution">
    <text evidence="12">The sequence shown here is derived from an EMBL/GenBank/DDBJ whole genome shotgun (WGS) entry which is preliminary data.</text>
</comment>
<keyword evidence="2" id="KW-0813">Transport</keyword>
<evidence type="ECO:0000256" key="5">
    <source>
        <dbReference type="ARBA" id="ARBA00022741"/>
    </source>
</evidence>
<dbReference type="FunFam" id="1.20.1560.10:FF:000040">
    <property type="entry name" value="Multidrug ABC transporter ATP-binding protein"/>
    <property type="match status" value="1"/>
</dbReference>
<evidence type="ECO:0000256" key="7">
    <source>
        <dbReference type="ARBA" id="ARBA00022989"/>
    </source>
</evidence>
<evidence type="ECO:0000259" key="11">
    <source>
        <dbReference type="PROSITE" id="PS50929"/>
    </source>
</evidence>
<accession>A0A2V1K3P5</accession>
<dbReference type="InterPro" id="IPR011527">
    <property type="entry name" value="ABC1_TM_dom"/>
</dbReference>
<dbReference type="EMBL" id="QETB01000005">
    <property type="protein sequence ID" value="PWF25691.1"/>
    <property type="molecule type" value="Genomic_DNA"/>
</dbReference>
<dbReference type="GO" id="GO:0005524">
    <property type="term" value="F:ATP binding"/>
    <property type="evidence" value="ECO:0007669"/>
    <property type="project" value="UniProtKB-KW"/>
</dbReference>
<dbReference type="SMART" id="SM00382">
    <property type="entry name" value="AAA"/>
    <property type="match status" value="1"/>
</dbReference>
<dbReference type="Gene3D" id="3.40.50.300">
    <property type="entry name" value="P-loop containing nucleotide triphosphate hydrolases"/>
    <property type="match status" value="1"/>
</dbReference>
<evidence type="ECO:0000256" key="8">
    <source>
        <dbReference type="ARBA" id="ARBA00023136"/>
    </source>
</evidence>
<dbReference type="AlphaFoldDB" id="A0A2V1K3P5"/>
<keyword evidence="6 12" id="KW-0067">ATP-binding</keyword>
<dbReference type="InterPro" id="IPR017871">
    <property type="entry name" value="ABC_transporter-like_CS"/>
</dbReference>
<dbReference type="CDD" id="cd18548">
    <property type="entry name" value="ABC_6TM_Tm287_like"/>
    <property type="match status" value="1"/>
</dbReference>
<reference evidence="13" key="1">
    <citation type="submission" date="2018-05" db="EMBL/GenBank/DDBJ databases">
        <authorList>
            <person name="Li Y."/>
        </authorList>
    </citation>
    <scope>NUCLEOTIDE SEQUENCE [LARGE SCALE GENOMIC DNA]</scope>
    <source>
        <strain evidence="13">sk1b4</strain>
    </source>
</reference>
<evidence type="ECO:0000313" key="13">
    <source>
        <dbReference type="Proteomes" id="UP000245283"/>
    </source>
</evidence>
<evidence type="ECO:0000256" key="3">
    <source>
        <dbReference type="ARBA" id="ARBA00022475"/>
    </source>
</evidence>
<dbReference type="GO" id="GO:0015421">
    <property type="term" value="F:ABC-type oligopeptide transporter activity"/>
    <property type="evidence" value="ECO:0007669"/>
    <property type="project" value="TreeGrafter"/>
</dbReference>